<dbReference type="PANTHER" id="PTHR44051">
    <property type="entry name" value="GLUTATHIONE S-TRANSFERASE-RELATED"/>
    <property type="match status" value="1"/>
</dbReference>
<feature type="domain" description="GST N-terminal" evidence="1">
    <location>
        <begin position="12"/>
        <end position="94"/>
    </location>
</feature>
<dbReference type="GO" id="GO:0004364">
    <property type="term" value="F:glutathione transferase activity"/>
    <property type="evidence" value="ECO:0007669"/>
    <property type="project" value="UniProtKB-EC"/>
</dbReference>
<name>A0A157R923_9BORD</name>
<dbReference type="Pfam" id="PF13410">
    <property type="entry name" value="GST_C_2"/>
    <property type="match status" value="1"/>
</dbReference>
<reference evidence="3 4" key="1">
    <citation type="submission" date="2016-03" db="EMBL/GenBank/DDBJ databases">
        <authorList>
            <consortium name="Pathogen Informatics"/>
        </authorList>
    </citation>
    <scope>NUCLEOTIDE SEQUENCE [LARGE SCALE GENOMIC DNA]</scope>
    <source>
        <strain evidence="3 4">NCTC13364</strain>
    </source>
</reference>
<proteinExistence type="predicted"/>
<organism evidence="3 4">
    <name type="scientific">Bordetella ansorpii</name>
    <dbReference type="NCBI Taxonomy" id="288768"/>
    <lineage>
        <taxon>Bacteria</taxon>
        <taxon>Pseudomonadati</taxon>
        <taxon>Pseudomonadota</taxon>
        <taxon>Betaproteobacteria</taxon>
        <taxon>Burkholderiales</taxon>
        <taxon>Alcaligenaceae</taxon>
        <taxon>Bordetella</taxon>
    </lineage>
</organism>
<dbReference type="Gene3D" id="3.40.30.10">
    <property type="entry name" value="Glutaredoxin"/>
    <property type="match status" value="1"/>
</dbReference>
<dbReference type="PANTHER" id="PTHR44051:SF2">
    <property type="entry name" value="HYPOTHETICAL GLUTATHIONE S-TRANSFERASE LIKE PROTEIN"/>
    <property type="match status" value="1"/>
</dbReference>
<dbReference type="PROSITE" id="PS50405">
    <property type="entry name" value="GST_CTER"/>
    <property type="match status" value="1"/>
</dbReference>
<keyword evidence="3" id="KW-0808">Transferase</keyword>
<dbReference type="OrthoDB" id="9797500at2"/>
<feature type="domain" description="GST C-terminal" evidence="2">
    <location>
        <begin position="96"/>
        <end position="216"/>
    </location>
</feature>
<sequence length="216" mass="24221">MTTDPSHPLKGRDLLLVDTLRSGNAWKIRLACGCMGLDVRRRSLDILQGDLAQPEFLRINPIGQVPVLQTADGDWLAESPAILWYLGRGTPWLPEDTRTQSRVLMWLSFEQTQHMHAYAQPRLLVHLRRTARADDPAIVAWREIGYRAAAVMEQHLATQPYFAGDTPTIADIALYPYTAMAALGGYDLSGHPAILQWLARMRRLPGYVPLLDGDPD</sequence>
<dbReference type="InterPro" id="IPR004045">
    <property type="entry name" value="Glutathione_S-Trfase_N"/>
</dbReference>
<gene>
    <name evidence="3" type="primary">yfcG_4</name>
    <name evidence="3" type="ORF">SAMEA1982600_04465</name>
</gene>
<evidence type="ECO:0000259" key="2">
    <source>
        <dbReference type="PROSITE" id="PS50405"/>
    </source>
</evidence>
<dbReference type="EC" id="2.5.1.18" evidence="3"/>
<dbReference type="PROSITE" id="PS50404">
    <property type="entry name" value="GST_NTER"/>
    <property type="match status" value="1"/>
</dbReference>
<accession>A0A157R923</accession>
<dbReference type="InterPro" id="IPR036282">
    <property type="entry name" value="Glutathione-S-Trfase_C_sf"/>
</dbReference>
<dbReference type="EMBL" id="FKBS01000029">
    <property type="protein sequence ID" value="SAI54324.1"/>
    <property type="molecule type" value="Genomic_DNA"/>
</dbReference>
<dbReference type="InterPro" id="IPR010987">
    <property type="entry name" value="Glutathione-S-Trfase_C-like"/>
</dbReference>
<dbReference type="SUPFAM" id="SSF52833">
    <property type="entry name" value="Thioredoxin-like"/>
    <property type="match status" value="1"/>
</dbReference>
<dbReference type="AlphaFoldDB" id="A0A157R923"/>
<dbReference type="Gene3D" id="1.20.1050.10">
    <property type="match status" value="1"/>
</dbReference>
<dbReference type="SFLD" id="SFLDG00358">
    <property type="entry name" value="Main_(cytGST)"/>
    <property type="match status" value="1"/>
</dbReference>
<evidence type="ECO:0000313" key="3">
    <source>
        <dbReference type="EMBL" id="SAI54324.1"/>
    </source>
</evidence>
<dbReference type="InterPro" id="IPR040079">
    <property type="entry name" value="Glutathione_S-Trfase"/>
</dbReference>
<dbReference type="Proteomes" id="UP000077037">
    <property type="component" value="Unassembled WGS sequence"/>
</dbReference>
<dbReference type="InterPro" id="IPR036249">
    <property type="entry name" value="Thioredoxin-like_sf"/>
</dbReference>
<dbReference type="Pfam" id="PF13409">
    <property type="entry name" value="GST_N_2"/>
    <property type="match status" value="1"/>
</dbReference>
<dbReference type="SFLD" id="SFLDS00019">
    <property type="entry name" value="Glutathione_Transferase_(cytos"/>
    <property type="match status" value="1"/>
</dbReference>
<dbReference type="SUPFAM" id="SSF47616">
    <property type="entry name" value="GST C-terminal domain-like"/>
    <property type="match status" value="1"/>
</dbReference>
<dbReference type="RefSeq" id="WP_066419501.1">
    <property type="nucleotide sequence ID" value="NZ_FKBS01000029.1"/>
</dbReference>
<evidence type="ECO:0000259" key="1">
    <source>
        <dbReference type="PROSITE" id="PS50404"/>
    </source>
</evidence>
<evidence type="ECO:0000313" key="4">
    <source>
        <dbReference type="Proteomes" id="UP000077037"/>
    </source>
</evidence>
<protein>
    <submittedName>
        <fullName evidence="3">Glutathione S-transferase</fullName>
        <ecNumber evidence="3">2.5.1.18</ecNumber>
    </submittedName>
</protein>